<dbReference type="Pfam" id="PF03358">
    <property type="entry name" value="FMN_red"/>
    <property type="match status" value="1"/>
</dbReference>
<feature type="domain" description="NADPH-dependent FMN reductase-like" evidence="1">
    <location>
        <begin position="1"/>
        <end position="127"/>
    </location>
</feature>
<sequence>MKILAFGASNSSKSINKKLVTSVSKYYKEADDIKEILDLNDFVMPVFSVDLEAEIGIPQQALDFAAKIDWADFILISYAENNGNYNACYKNIIDWVSRIKGRKIFNGKPVFLLATSPGARGGQSVLSIATARLPFDGADVLDTFSLPEFNKNFEEGKGITDMLLRSQLEAKVRKTKRTLKEKFEGDGQNNS</sequence>
<gene>
    <name evidence="2" type="ORF">IPZ78_10075</name>
</gene>
<dbReference type="Proteomes" id="UP001165302">
    <property type="component" value="Unassembled WGS sequence"/>
</dbReference>
<dbReference type="InterPro" id="IPR050712">
    <property type="entry name" value="NAD(P)H-dep_reductase"/>
</dbReference>
<accession>A0ABS7Z9F8</accession>
<dbReference type="RefSeq" id="WP_225553297.1">
    <property type="nucleotide sequence ID" value="NZ_JADEYP010000017.1"/>
</dbReference>
<proteinExistence type="predicted"/>
<dbReference type="PANTHER" id="PTHR30543:SF21">
    <property type="entry name" value="NAD(P)H-DEPENDENT FMN REDUCTASE LOT6"/>
    <property type="match status" value="1"/>
</dbReference>
<evidence type="ECO:0000259" key="1">
    <source>
        <dbReference type="Pfam" id="PF03358"/>
    </source>
</evidence>
<dbReference type="InterPro" id="IPR005025">
    <property type="entry name" value="FMN_Rdtase-like_dom"/>
</dbReference>
<evidence type="ECO:0000313" key="3">
    <source>
        <dbReference type="Proteomes" id="UP001165302"/>
    </source>
</evidence>
<evidence type="ECO:0000313" key="2">
    <source>
        <dbReference type="EMBL" id="MCA5005500.1"/>
    </source>
</evidence>
<comment type="caution">
    <text evidence="2">The sequence shown here is derived from an EMBL/GenBank/DDBJ whole genome shotgun (WGS) entry which is preliminary data.</text>
</comment>
<dbReference type="PANTHER" id="PTHR30543">
    <property type="entry name" value="CHROMATE REDUCTASE"/>
    <property type="match status" value="1"/>
</dbReference>
<keyword evidence="3" id="KW-1185">Reference proteome</keyword>
<dbReference type="InterPro" id="IPR029039">
    <property type="entry name" value="Flavoprotein-like_sf"/>
</dbReference>
<name>A0ABS7Z9F8_9SPHI</name>
<dbReference type="Gene3D" id="3.40.50.360">
    <property type="match status" value="1"/>
</dbReference>
<organism evidence="2 3">
    <name type="scientific">Sphingobacterium bovistauri</name>
    <dbReference type="NCBI Taxonomy" id="2781959"/>
    <lineage>
        <taxon>Bacteria</taxon>
        <taxon>Pseudomonadati</taxon>
        <taxon>Bacteroidota</taxon>
        <taxon>Sphingobacteriia</taxon>
        <taxon>Sphingobacteriales</taxon>
        <taxon>Sphingobacteriaceae</taxon>
        <taxon>Sphingobacterium</taxon>
    </lineage>
</organism>
<reference evidence="2" key="1">
    <citation type="submission" date="2020-10" db="EMBL/GenBank/DDBJ databases">
        <authorList>
            <person name="Lu T."/>
            <person name="Wang Q."/>
            <person name="Han X."/>
        </authorList>
    </citation>
    <scope>NUCLEOTIDE SEQUENCE</scope>
    <source>
        <strain evidence="2">WQ 366</strain>
    </source>
</reference>
<dbReference type="SUPFAM" id="SSF52218">
    <property type="entry name" value="Flavoproteins"/>
    <property type="match status" value="1"/>
</dbReference>
<protein>
    <submittedName>
        <fullName evidence="2">NAD(P)H-dependent oxidoreductase</fullName>
    </submittedName>
</protein>
<dbReference type="EMBL" id="JADEYP010000017">
    <property type="protein sequence ID" value="MCA5005500.1"/>
    <property type="molecule type" value="Genomic_DNA"/>
</dbReference>